<accession>A0A9E6RFC7</accession>
<gene>
    <name evidence="2" type="ORF">K6K41_27505</name>
</gene>
<evidence type="ECO:0000256" key="1">
    <source>
        <dbReference type="SAM" id="Phobius"/>
    </source>
</evidence>
<protein>
    <submittedName>
        <fullName evidence="2">Phage holin family protein</fullName>
    </submittedName>
</protein>
<keyword evidence="1" id="KW-1133">Transmembrane helix</keyword>
<keyword evidence="1" id="KW-0812">Transmembrane</keyword>
<dbReference type="Proteomes" id="UP000825701">
    <property type="component" value="Chromosome"/>
</dbReference>
<proteinExistence type="predicted"/>
<feature type="transmembrane region" description="Helical" evidence="1">
    <location>
        <begin position="27"/>
        <end position="53"/>
    </location>
</feature>
<organism evidence="2 3">
    <name type="scientific">Chenggangzhangella methanolivorans</name>
    <dbReference type="NCBI Taxonomy" id="1437009"/>
    <lineage>
        <taxon>Bacteria</taxon>
        <taxon>Pseudomonadati</taxon>
        <taxon>Pseudomonadota</taxon>
        <taxon>Alphaproteobacteria</taxon>
        <taxon>Hyphomicrobiales</taxon>
        <taxon>Methylopilaceae</taxon>
        <taxon>Chenggangzhangella</taxon>
    </lineage>
</organism>
<dbReference type="AlphaFoldDB" id="A0A9E6RFC7"/>
<name>A0A9E6RFC7_9HYPH</name>
<dbReference type="RefSeq" id="WP_261403381.1">
    <property type="nucleotide sequence ID" value="NZ_CP081869.1"/>
</dbReference>
<evidence type="ECO:0000313" key="2">
    <source>
        <dbReference type="EMBL" id="QZO00216.1"/>
    </source>
</evidence>
<reference evidence="2" key="1">
    <citation type="submission" date="2021-08" db="EMBL/GenBank/DDBJ databases">
        <authorList>
            <person name="Zhang H."/>
            <person name="Xu M."/>
            <person name="Yu Z."/>
            <person name="Yang L."/>
            <person name="Cai Y."/>
        </authorList>
    </citation>
    <scope>NUCLEOTIDE SEQUENCE</scope>
    <source>
        <strain evidence="2">CHL1</strain>
    </source>
</reference>
<sequence>MLRLLMQAGLGFATFDIGRRIGRMKRLAVAFAIAGLIGLLGLGALTAAGIIYLEPRLGAAGAAAAVGAGLLVVAGLIALIGSWNPRPKRPAPIFDRVRAEVGAAGAAFSEARAARPRRAAAMRMTADDVAVDDAPPPPPGSKRKRALNMVLIATIAGVVLGRRL</sequence>
<feature type="transmembrane region" description="Helical" evidence="1">
    <location>
        <begin position="59"/>
        <end position="80"/>
    </location>
</feature>
<keyword evidence="1" id="KW-0472">Membrane</keyword>
<evidence type="ECO:0000313" key="3">
    <source>
        <dbReference type="Proteomes" id="UP000825701"/>
    </source>
</evidence>
<dbReference type="KEGG" id="cmet:K6K41_27505"/>
<dbReference type="EMBL" id="CP081869">
    <property type="protein sequence ID" value="QZO00216.1"/>
    <property type="molecule type" value="Genomic_DNA"/>
</dbReference>
<keyword evidence="3" id="KW-1185">Reference proteome</keyword>